<dbReference type="AlphaFoldDB" id="A0A0V1LNM8"/>
<organism evidence="2 3">
    <name type="scientific">Trichinella nativa</name>
    <dbReference type="NCBI Taxonomy" id="6335"/>
    <lineage>
        <taxon>Eukaryota</taxon>
        <taxon>Metazoa</taxon>
        <taxon>Ecdysozoa</taxon>
        <taxon>Nematoda</taxon>
        <taxon>Enoplea</taxon>
        <taxon>Dorylaimia</taxon>
        <taxon>Trichinellida</taxon>
        <taxon>Trichinellidae</taxon>
        <taxon>Trichinella</taxon>
    </lineage>
</organism>
<dbReference type="SUPFAM" id="SSF47769">
    <property type="entry name" value="SAM/Pointed domain"/>
    <property type="match status" value="1"/>
</dbReference>
<dbReference type="Gene3D" id="1.10.150.50">
    <property type="entry name" value="Transcription Factor, Ets-1"/>
    <property type="match status" value="1"/>
</dbReference>
<name>A0A0V1LNM8_9BILA</name>
<keyword evidence="3" id="KW-1185">Reference proteome</keyword>
<sequence length="874" mass="96890">MCVRAIDVRFKDRFGYIRQLFRLVMEQNNFNAEDASPKENPSKETAQLVNLNSAIDNANPSDTNKDNCIVSSVMNSKGEALISEKSDEPVFNSANVADDATLSLEIRSLTTIHSCKTVEKTINEISSEKALPGSLKPTAARNLHIRRRSLDEFFTTTQLRQFETMMGSREEPAMRLSKALECNNNDGKQLMNNSLRKSPSLSEKAQNCPTLVASLNASTPTTVWKLNNVPSSVKRRKLQIPGNKLVVPVVSQAQSTSKRTLSESPPSKGIVINSSNFNFIHPKITQGPIFPQNIPTNRAHSTVFVNQCGTYSIVGLVPSTGSSNGNQKTSDNQVALLSPRKSFRLSDLSSKLPIAPRPAQFISPTNNNSGFGLPGAVRATSHVTHPVFSSLCRSPIPGSNSSVFYPANLVLRSGQQPLRAAHPNLHPVNRRLPFNRPVVNRVNSESGYVTSSIVLASVSSNAHENQSSIAKAVTESESLKKNESSSTTSGNSHDLLIKNYVPLKPKEALRPFSDAQQNDSNRAASFLTSRDDRLWQIIDSVIKKNLAISQLNAVGGKNGLRNGSGDKFSYHEFLSNPQMVADQFFHSKGHDAEIVEEETSLSEIKHVVYGYDILELYQYPKGYPEVSPYPQFLLDEVAKWRRIAEFRNHAMPVLSLNDDCVKVEVENEEMVKNENVGKDLQNRQQIKGKKRKEEVDIKEKVENVKKKKLVESEEVDNMNIMKHLAVKTSTSAVCDVKPNSQSPRIVCKTETQVQSPSSSTNSEQFIDSDPRKWTCEQVKAYVQTIFKEGEIDTSVFVNQAIDGIAFLLLNKDHLGELLALRLGPTRITMNNRCLKILIQGPHHLFLKIAEAHAVMAVDLNDNAFISQTECNALM</sequence>
<evidence type="ECO:0000256" key="1">
    <source>
        <dbReference type="SAM" id="MobiDB-lite"/>
    </source>
</evidence>
<dbReference type="InterPro" id="IPR013761">
    <property type="entry name" value="SAM/pointed_sf"/>
</dbReference>
<evidence type="ECO:0000313" key="3">
    <source>
        <dbReference type="Proteomes" id="UP000054721"/>
    </source>
</evidence>
<dbReference type="OrthoDB" id="2390104at2759"/>
<reference evidence="2 3" key="1">
    <citation type="submission" date="2015-05" db="EMBL/GenBank/DDBJ databases">
        <title>Evolution of Trichinella species and genotypes.</title>
        <authorList>
            <person name="Korhonen P.K."/>
            <person name="Edoardo P."/>
            <person name="Giuseppe L.R."/>
            <person name="Gasser R.B."/>
        </authorList>
    </citation>
    <scope>NUCLEOTIDE SEQUENCE [LARGE SCALE GENOMIC DNA]</scope>
    <source>
        <strain evidence="2">ISS10</strain>
    </source>
</reference>
<dbReference type="Proteomes" id="UP000054721">
    <property type="component" value="Unassembled WGS sequence"/>
</dbReference>
<dbReference type="STRING" id="6335.A0A0V1LNM8"/>
<protein>
    <submittedName>
        <fullName evidence="2">Uncharacterized protein</fullName>
    </submittedName>
</protein>
<comment type="caution">
    <text evidence="2">The sequence shown here is derived from an EMBL/GenBank/DDBJ whole genome shotgun (WGS) entry which is preliminary data.</text>
</comment>
<gene>
    <name evidence="2" type="ORF">T02_7973</name>
</gene>
<proteinExistence type="predicted"/>
<feature type="region of interest" description="Disordered" evidence="1">
    <location>
        <begin position="468"/>
        <end position="493"/>
    </location>
</feature>
<dbReference type="EMBL" id="JYDW01000021">
    <property type="protein sequence ID" value="KRZ61135.1"/>
    <property type="molecule type" value="Genomic_DNA"/>
</dbReference>
<accession>A0A0V1LNM8</accession>
<evidence type="ECO:0000313" key="2">
    <source>
        <dbReference type="EMBL" id="KRZ61135.1"/>
    </source>
</evidence>